<evidence type="ECO:0000256" key="12">
    <source>
        <dbReference type="SAM" id="MobiDB-lite"/>
    </source>
</evidence>
<dbReference type="PANTHER" id="PTHR11076">
    <property type="entry name" value="DNA REPAIR POLYMERASE UMUC / TRANSFERASE FAMILY MEMBER"/>
    <property type="match status" value="1"/>
</dbReference>
<dbReference type="PROSITE" id="PS50173">
    <property type="entry name" value="UMUC"/>
    <property type="match status" value="1"/>
</dbReference>
<proteinExistence type="predicted"/>
<dbReference type="Proteomes" id="UP000051952">
    <property type="component" value="Unassembled WGS sequence"/>
</dbReference>
<dbReference type="Gene3D" id="3.30.70.270">
    <property type="match status" value="1"/>
</dbReference>
<dbReference type="InterPro" id="IPR043502">
    <property type="entry name" value="DNA/RNA_pol_sf"/>
</dbReference>
<evidence type="ECO:0000256" key="8">
    <source>
        <dbReference type="ARBA" id="ARBA00022842"/>
    </source>
</evidence>
<feature type="region of interest" description="Disordered" evidence="12">
    <location>
        <begin position="806"/>
        <end position="835"/>
    </location>
</feature>
<protein>
    <recommendedName>
        <fullName evidence="2">DNA polymerase kappa</fullName>
        <ecNumber evidence="1">2.7.7.7</ecNumber>
    </recommendedName>
</protein>
<evidence type="ECO:0000256" key="4">
    <source>
        <dbReference type="ARBA" id="ARBA00022695"/>
    </source>
</evidence>
<feature type="region of interest" description="Disordered" evidence="12">
    <location>
        <begin position="709"/>
        <end position="754"/>
    </location>
</feature>
<evidence type="ECO:0000256" key="5">
    <source>
        <dbReference type="ARBA" id="ARBA00022705"/>
    </source>
</evidence>
<dbReference type="SUPFAM" id="SSF56672">
    <property type="entry name" value="DNA/RNA polymerases"/>
    <property type="match status" value="1"/>
</dbReference>
<feature type="compositionally biased region" description="Polar residues" evidence="12">
    <location>
        <begin position="622"/>
        <end position="637"/>
    </location>
</feature>
<dbReference type="GO" id="GO:0046872">
    <property type="term" value="F:metal ion binding"/>
    <property type="evidence" value="ECO:0007669"/>
    <property type="project" value="UniProtKB-KW"/>
</dbReference>
<sequence length="891" mass="97051">MLASSGTAAPILPHSKEDIVDPTGATVPPPADAVVAPLIRLDNTKAGMSRVDKAQVEAIINEASKGSPFYLNEQRKAAARQKRVAAMKAKAAAFDANTSKAFHANIKATVDAMERRLLRHAAGGHFDCDDDNKSHACDEGEELRTSVAAAAATSSSSLGVYVHLDMDMFFAAVEEKRDPALKHVPFGVGGMGMLSTTNYLAREYGVRAGMPGYIGKKLCPELVFAWSGFEAYRQESAEVKGIVAEYDPNFASGGLDELTMNLMPYLMRREEEDEVHGTVPTEEHTVKDDEIKHELCRHETHASRRLRSLLRNADRVAEEIRARVFERTQLTASCGIASTPCLAKIVANFKKPNGQYLLDASNHAEVMSFVHGLDIRTIPGIGKVSEEMLSQGFGVHTCAQLYEQRYRLYYCVTPKLFEFLLQIGLGVMGSFGGFGENKPNMEGQHPQGEDGDDHHEDVNLTNRGGAIIEGSSSKQYHRRDESDGEGEDEVATLDRKSISHERTFRAKLFAQELIAVAEKTLTLSHELLVEEQLLAKQVGLKLKYTSFELRQVSVPLSSPTQNLEVLQEAVMTLLSPFLHEFFNFRLLGVRLANLSVKPKDYDDNAAPRAQVLPAATSSTSTHSPQGKASKSSASTNTLDQLFANAKQRKRERDDHEVIVLGHSTVTRATQQPPTTASHTMSRNLKKIATTQPPAAVAASSDVVYLSLSSDDDEDGEAKQDEFGIAGRVSGDAYDESGHRGSPPPLLLVSDSSAPSPTIRLTPPIDMTPDEELDVCQFPHQEVTPASQDTMANMTIEEYFCRPVELSGRNKQQQRSQSLRLTASSSGSSLSSASSGGSSVCILSAPAGATTLTQTQTQALSALPVRQQRSRMRETATRKPQSLADVVIVDID</sequence>
<evidence type="ECO:0000256" key="3">
    <source>
        <dbReference type="ARBA" id="ARBA00022679"/>
    </source>
</evidence>
<evidence type="ECO:0000313" key="15">
    <source>
        <dbReference type="Proteomes" id="UP000051952"/>
    </source>
</evidence>
<dbReference type="GO" id="GO:0003887">
    <property type="term" value="F:DNA-directed DNA polymerase activity"/>
    <property type="evidence" value="ECO:0007669"/>
    <property type="project" value="UniProtKB-KW"/>
</dbReference>
<comment type="catalytic activity">
    <reaction evidence="11">
        <text>DNA(n) + a 2'-deoxyribonucleoside 5'-triphosphate = DNA(n+1) + diphosphate</text>
        <dbReference type="Rhea" id="RHEA:22508"/>
        <dbReference type="Rhea" id="RHEA-COMP:17339"/>
        <dbReference type="Rhea" id="RHEA-COMP:17340"/>
        <dbReference type="ChEBI" id="CHEBI:33019"/>
        <dbReference type="ChEBI" id="CHEBI:61560"/>
        <dbReference type="ChEBI" id="CHEBI:173112"/>
        <dbReference type="EC" id="2.7.7.7"/>
    </reaction>
</comment>
<evidence type="ECO:0000256" key="6">
    <source>
        <dbReference type="ARBA" id="ARBA00022723"/>
    </source>
</evidence>
<dbReference type="AlphaFoldDB" id="A0A0S4JDU0"/>
<dbReference type="GO" id="GO:0042276">
    <property type="term" value="P:error-prone translesion synthesis"/>
    <property type="evidence" value="ECO:0007669"/>
    <property type="project" value="TreeGrafter"/>
</dbReference>
<feature type="region of interest" description="Disordered" evidence="12">
    <location>
        <begin position="613"/>
        <end position="637"/>
    </location>
</feature>
<evidence type="ECO:0000256" key="1">
    <source>
        <dbReference type="ARBA" id="ARBA00012417"/>
    </source>
</evidence>
<gene>
    <name evidence="14" type="ORF">BSAL_01685</name>
</gene>
<dbReference type="GO" id="GO:0005634">
    <property type="term" value="C:nucleus"/>
    <property type="evidence" value="ECO:0007669"/>
    <property type="project" value="TreeGrafter"/>
</dbReference>
<dbReference type="Gene3D" id="3.30.1490.100">
    <property type="entry name" value="DNA polymerase, Y-family, little finger domain"/>
    <property type="match status" value="1"/>
</dbReference>
<dbReference type="FunFam" id="3.30.1490.100:FF:000004">
    <property type="entry name" value="DNA polymerase IV"/>
    <property type="match status" value="1"/>
</dbReference>
<feature type="compositionally biased region" description="Low complexity" evidence="12">
    <location>
        <begin position="812"/>
        <end position="835"/>
    </location>
</feature>
<dbReference type="GO" id="GO:0006260">
    <property type="term" value="P:DNA replication"/>
    <property type="evidence" value="ECO:0007669"/>
    <property type="project" value="UniProtKB-KW"/>
</dbReference>
<keyword evidence="3" id="KW-0808">Transferase</keyword>
<accession>A0A0S4JDU0</accession>
<feature type="compositionally biased region" description="Acidic residues" evidence="12">
    <location>
        <begin position="482"/>
        <end position="491"/>
    </location>
</feature>
<dbReference type="InterPro" id="IPR050116">
    <property type="entry name" value="DNA_polymerase-Y"/>
</dbReference>
<dbReference type="InterPro" id="IPR001126">
    <property type="entry name" value="UmuC"/>
</dbReference>
<keyword evidence="4" id="KW-0548">Nucleotidyltransferase</keyword>
<organism evidence="14 15">
    <name type="scientific">Bodo saltans</name>
    <name type="common">Flagellated protozoan</name>
    <dbReference type="NCBI Taxonomy" id="75058"/>
    <lineage>
        <taxon>Eukaryota</taxon>
        <taxon>Discoba</taxon>
        <taxon>Euglenozoa</taxon>
        <taxon>Kinetoplastea</taxon>
        <taxon>Metakinetoplastina</taxon>
        <taxon>Eubodonida</taxon>
        <taxon>Bodonidae</taxon>
        <taxon>Bodo</taxon>
    </lineage>
</organism>
<feature type="region of interest" description="Disordered" evidence="12">
    <location>
        <begin position="436"/>
        <end position="494"/>
    </location>
</feature>
<evidence type="ECO:0000313" key="14">
    <source>
        <dbReference type="EMBL" id="CUG88323.1"/>
    </source>
</evidence>
<dbReference type="Gene3D" id="1.10.150.810">
    <property type="match status" value="2"/>
</dbReference>
<dbReference type="VEuPathDB" id="TriTrypDB:BSAL_01685"/>
<dbReference type="GO" id="GO:0003684">
    <property type="term" value="F:damaged DNA binding"/>
    <property type="evidence" value="ECO:0007669"/>
    <property type="project" value="InterPro"/>
</dbReference>
<reference evidence="15" key="1">
    <citation type="submission" date="2015-09" db="EMBL/GenBank/DDBJ databases">
        <authorList>
            <consortium name="Pathogen Informatics"/>
        </authorList>
    </citation>
    <scope>NUCLEOTIDE SEQUENCE [LARGE SCALE GENOMIC DNA]</scope>
    <source>
        <strain evidence="15">Lake Konstanz</strain>
    </source>
</reference>
<dbReference type="GO" id="GO:0006281">
    <property type="term" value="P:DNA repair"/>
    <property type="evidence" value="ECO:0007669"/>
    <property type="project" value="UniProtKB-KW"/>
</dbReference>
<dbReference type="EC" id="2.7.7.7" evidence="1"/>
<evidence type="ECO:0000259" key="13">
    <source>
        <dbReference type="PROSITE" id="PS50173"/>
    </source>
</evidence>
<keyword evidence="5" id="KW-0235">DNA replication</keyword>
<dbReference type="Gene3D" id="3.40.1170.60">
    <property type="match status" value="1"/>
</dbReference>
<evidence type="ECO:0000256" key="9">
    <source>
        <dbReference type="ARBA" id="ARBA00022932"/>
    </source>
</evidence>
<dbReference type="PANTHER" id="PTHR11076:SF33">
    <property type="entry name" value="DNA POLYMERASE KAPPA"/>
    <property type="match status" value="1"/>
</dbReference>
<dbReference type="InterPro" id="IPR036775">
    <property type="entry name" value="DNA_pol_Y-fam_lit_finger_sf"/>
</dbReference>
<dbReference type="Pfam" id="PF00817">
    <property type="entry name" value="IMS"/>
    <property type="match status" value="1"/>
</dbReference>
<evidence type="ECO:0000256" key="7">
    <source>
        <dbReference type="ARBA" id="ARBA00022763"/>
    </source>
</evidence>
<keyword evidence="8" id="KW-0460">Magnesium</keyword>
<keyword evidence="15" id="KW-1185">Reference proteome</keyword>
<evidence type="ECO:0000256" key="2">
    <source>
        <dbReference type="ARBA" id="ARBA00016178"/>
    </source>
</evidence>
<dbReference type="EMBL" id="CYKH01001631">
    <property type="protein sequence ID" value="CUG88323.1"/>
    <property type="molecule type" value="Genomic_DNA"/>
</dbReference>
<dbReference type="OrthoDB" id="263523at2759"/>
<keyword evidence="6" id="KW-0479">Metal-binding</keyword>
<keyword evidence="7" id="KW-0227">DNA damage</keyword>
<name>A0A0S4JDU0_BODSA</name>
<keyword evidence="9" id="KW-0239">DNA-directed DNA polymerase</keyword>
<dbReference type="InterPro" id="IPR022880">
    <property type="entry name" value="DNApol_IV"/>
</dbReference>
<feature type="domain" description="UmuC" evidence="13">
    <location>
        <begin position="161"/>
        <end position="382"/>
    </location>
</feature>
<dbReference type="Pfam" id="PF11799">
    <property type="entry name" value="IMS_C"/>
    <property type="match status" value="1"/>
</dbReference>
<dbReference type="SUPFAM" id="SSF100879">
    <property type="entry name" value="Lesion bypass DNA polymerase (Y-family), little finger domain"/>
    <property type="match status" value="1"/>
</dbReference>
<evidence type="ECO:0000256" key="11">
    <source>
        <dbReference type="ARBA" id="ARBA00049244"/>
    </source>
</evidence>
<dbReference type="InterPro" id="IPR017961">
    <property type="entry name" value="DNA_pol_Y-fam_little_finger"/>
</dbReference>
<dbReference type="InterPro" id="IPR043128">
    <property type="entry name" value="Rev_trsase/Diguanyl_cyclase"/>
</dbReference>
<keyword evidence="10" id="KW-0234">DNA repair</keyword>
<dbReference type="CDD" id="cd03586">
    <property type="entry name" value="PolY_Pol_IV_kappa"/>
    <property type="match status" value="1"/>
</dbReference>
<evidence type="ECO:0000256" key="10">
    <source>
        <dbReference type="ARBA" id="ARBA00023204"/>
    </source>
</evidence>